<reference evidence="1" key="1">
    <citation type="submission" date="2012-05" db="EMBL/GenBank/DDBJ databases">
        <authorList>
            <person name="Krishnakumar V."/>
            <person name="Cheung F."/>
            <person name="Xiao Y."/>
            <person name="Chan A."/>
            <person name="Moskal W.A."/>
            <person name="Town C.D."/>
        </authorList>
    </citation>
    <scope>NUCLEOTIDE SEQUENCE</scope>
</reference>
<sequence length="44" mass="5080">MSQQVLKHNQGIVRGPPILLFKFKQSFMQNLYNPPIIIKLKSSP</sequence>
<protein>
    <submittedName>
        <fullName evidence="1">Uncharacterized protein</fullName>
    </submittedName>
</protein>
<evidence type="ECO:0000313" key="1">
    <source>
        <dbReference type="EMBL" id="AFK40485.1"/>
    </source>
</evidence>
<accession>I3SJP3</accession>
<dbReference type="EMBL" id="BT140690">
    <property type="protein sequence ID" value="AFK40485.1"/>
    <property type="molecule type" value="mRNA"/>
</dbReference>
<name>I3SJP3_LOTJA</name>
<dbReference type="AlphaFoldDB" id="I3SJP3"/>
<organism evidence="1">
    <name type="scientific">Lotus japonicus</name>
    <name type="common">Lotus corniculatus var. japonicus</name>
    <dbReference type="NCBI Taxonomy" id="34305"/>
    <lineage>
        <taxon>Eukaryota</taxon>
        <taxon>Viridiplantae</taxon>
        <taxon>Streptophyta</taxon>
        <taxon>Embryophyta</taxon>
        <taxon>Tracheophyta</taxon>
        <taxon>Spermatophyta</taxon>
        <taxon>Magnoliopsida</taxon>
        <taxon>eudicotyledons</taxon>
        <taxon>Gunneridae</taxon>
        <taxon>Pentapetalae</taxon>
        <taxon>rosids</taxon>
        <taxon>fabids</taxon>
        <taxon>Fabales</taxon>
        <taxon>Fabaceae</taxon>
        <taxon>Papilionoideae</taxon>
        <taxon>50 kb inversion clade</taxon>
        <taxon>NPAAA clade</taxon>
        <taxon>Hologalegina</taxon>
        <taxon>robinioid clade</taxon>
        <taxon>Loteae</taxon>
        <taxon>Lotus</taxon>
    </lineage>
</organism>
<proteinExistence type="evidence at transcript level"/>